<dbReference type="HOGENOM" id="CLU_3037981_0_0_1"/>
<dbReference type="EMBL" id="GL891305">
    <property type="protein sequence ID" value="EGO57060.1"/>
    <property type="molecule type" value="Genomic_DNA"/>
</dbReference>
<accession>F8MP48</accession>
<dbReference type="Proteomes" id="UP000008065">
    <property type="component" value="Unassembled WGS sequence"/>
</dbReference>
<keyword evidence="2" id="KW-1185">Reference proteome</keyword>
<proteinExistence type="predicted"/>
<dbReference type="VEuPathDB" id="FungiDB:NEUTE1DRAFT_84732"/>
<evidence type="ECO:0000313" key="2">
    <source>
        <dbReference type="Proteomes" id="UP000008065"/>
    </source>
</evidence>
<dbReference type="RefSeq" id="XP_009852585.1">
    <property type="nucleotide sequence ID" value="XM_009854283.1"/>
</dbReference>
<reference evidence="2" key="1">
    <citation type="journal article" date="2011" name="Genetics">
        <title>Massive changes in genome architecture accompany the transition to self-fertility in the filamentous fungus Neurospora tetrasperma.</title>
        <authorList>
            <person name="Ellison C.E."/>
            <person name="Stajich J.E."/>
            <person name="Jacobson D.J."/>
            <person name="Natvig D.O."/>
            <person name="Lapidus A."/>
            <person name="Foster B."/>
            <person name="Aerts A."/>
            <person name="Riley R."/>
            <person name="Lindquist E.A."/>
            <person name="Grigoriev I.V."/>
            <person name="Taylor J.W."/>
        </authorList>
    </citation>
    <scope>NUCLEOTIDE SEQUENCE [LARGE SCALE GENOMIC DNA]</scope>
    <source>
        <strain evidence="2">FGSC 2508 / P0657</strain>
    </source>
</reference>
<dbReference type="KEGG" id="nte:NEUTE1DRAFT84732"/>
<name>F8MP48_NEUT8</name>
<dbReference type="GeneID" id="20830752"/>
<sequence length="62" mass="7519">MRLQRSRATGDLFYALTPCITKRYQPLPSELDLSYNVRWRFFDAMTLFLRCIYVVRHLAKLY</sequence>
<gene>
    <name evidence="1" type="ORF">NEUTE1DRAFT_84732</name>
</gene>
<dbReference type="AlphaFoldDB" id="F8MP48"/>
<organism evidence="1 2">
    <name type="scientific">Neurospora tetrasperma (strain FGSC 2508 / ATCC MYA-4615 / P0657)</name>
    <dbReference type="NCBI Taxonomy" id="510951"/>
    <lineage>
        <taxon>Eukaryota</taxon>
        <taxon>Fungi</taxon>
        <taxon>Dikarya</taxon>
        <taxon>Ascomycota</taxon>
        <taxon>Pezizomycotina</taxon>
        <taxon>Sordariomycetes</taxon>
        <taxon>Sordariomycetidae</taxon>
        <taxon>Sordariales</taxon>
        <taxon>Sordariaceae</taxon>
        <taxon>Neurospora</taxon>
    </lineage>
</organism>
<protein>
    <submittedName>
        <fullName evidence="1">Uncharacterized protein</fullName>
    </submittedName>
</protein>
<evidence type="ECO:0000313" key="1">
    <source>
        <dbReference type="EMBL" id="EGO57060.1"/>
    </source>
</evidence>